<dbReference type="EMBL" id="JAVXUP010000206">
    <property type="protein sequence ID" value="KAK3034261.1"/>
    <property type="molecule type" value="Genomic_DNA"/>
</dbReference>
<sequence>MFVSICLVALAEVPLRNVAPSSKALLMSMRLAAFAMPSKPVCNHGSNDHPTVQEADCVEDMVRSNPSCVPGRYINSEQDKAKDVDWSVLSAESPIVDLALLSDGHEKELTKRRTGQGLPRVGLLSGDVSSLRYTIVLILDG</sequence>
<dbReference type="AlphaFoldDB" id="A0AA89BJU4"/>
<organism evidence="1 2">
    <name type="scientific">Escallonia herrerae</name>
    <dbReference type="NCBI Taxonomy" id="1293975"/>
    <lineage>
        <taxon>Eukaryota</taxon>
        <taxon>Viridiplantae</taxon>
        <taxon>Streptophyta</taxon>
        <taxon>Embryophyta</taxon>
        <taxon>Tracheophyta</taxon>
        <taxon>Spermatophyta</taxon>
        <taxon>Magnoliopsida</taxon>
        <taxon>eudicotyledons</taxon>
        <taxon>Gunneridae</taxon>
        <taxon>Pentapetalae</taxon>
        <taxon>asterids</taxon>
        <taxon>campanulids</taxon>
        <taxon>Escalloniales</taxon>
        <taxon>Escalloniaceae</taxon>
        <taxon>Escallonia</taxon>
    </lineage>
</organism>
<evidence type="ECO:0000313" key="1">
    <source>
        <dbReference type="EMBL" id="KAK3034261.1"/>
    </source>
</evidence>
<evidence type="ECO:0000313" key="2">
    <source>
        <dbReference type="Proteomes" id="UP001188597"/>
    </source>
</evidence>
<proteinExistence type="predicted"/>
<reference evidence="1" key="1">
    <citation type="submission" date="2022-12" db="EMBL/GenBank/DDBJ databases">
        <title>Draft genome assemblies for two species of Escallonia (Escalloniales).</title>
        <authorList>
            <person name="Chanderbali A."/>
            <person name="Dervinis C."/>
            <person name="Anghel I."/>
            <person name="Soltis D."/>
            <person name="Soltis P."/>
            <person name="Zapata F."/>
        </authorList>
    </citation>
    <scope>NUCLEOTIDE SEQUENCE</scope>
    <source>
        <strain evidence="1">UCBG64.0493</strain>
        <tissue evidence="1">Leaf</tissue>
    </source>
</reference>
<comment type="caution">
    <text evidence="1">The sequence shown here is derived from an EMBL/GenBank/DDBJ whole genome shotgun (WGS) entry which is preliminary data.</text>
</comment>
<dbReference type="Proteomes" id="UP001188597">
    <property type="component" value="Unassembled WGS sequence"/>
</dbReference>
<accession>A0AA89BJU4</accession>
<gene>
    <name evidence="1" type="ORF">RJ639_032196</name>
</gene>
<name>A0AA89BJU4_9ASTE</name>
<protein>
    <submittedName>
        <fullName evidence="1">Uncharacterized protein</fullName>
    </submittedName>
</protein>
<keyword evidence="2" id="KW-1185">Reference proteome</keyword>